<dbReference type="PATRIC" id="fig|1075402.3.peg.4760"/>
<comment type="caution">
    <text evidence="2">The sequence shown here is derived from an EMBL/GenBank/DDBJ whole genome shotgun (WGS) entry which is preliminary data.</text>
</comment>
<dbReference type="Proteomes" id="UP000176101">
    <property type="component" value="Unassembled WGS sequence"/>
</dbReference>
<proteinExistence type="predicted"/>
<dbReference type="PANTHER" id="PTHR12277:SF79">
    <property type="entry name" value="XAA-PRO DIPEPTIDYL-PEPTIDASE-RELATED"/>
    <property type="match status" value="1"/>
</dbReference>
<accession>A0A1E7JYY0</accession>
<evidence type="ECO:0000313" key="3">
    <source>
        <dbReference type="Proteomes" id="UP000176101"/>
    </source>
</evidence>
<dbReference type="SUPFAM" id="SSF53474">
    <property type="entry name" value="alpha/beta-Hydrolases"/>
    <property type="match status" value="1"/>
</dbReference>
<evidence type="ECO:0008006" key="4">
    <source>
        <dbReference type="Google" id="ProtNLM"/>
    </source>
</evidence>
<name>A0A1E7JYY0_9ACTN</name>
<reference evidence="2 3" key="1">
    <citation type="journal article" date="2016" name="Front. Microbiol.">
        <title>Comparative Genomics Analysis of Streptomyces Species Reveals Their Adaptation to the Marine Environment and Their Diversity at the Genomic Level.</title>
        <authorList>
            <person name="Tian X."/>
            <person name="Zhang Z."/>
            <person name="Yang T."/>
            <person name="Chen M."/>
            <person name="Li J."/>
            <person name="Chen F."/>
            <person name="Yang J."/>
            <person name="Li W."/>
            <person name="Zhang B."/>
            <person name="Zhang Z."/>
            <person name="Wu J."/>
            <person name="Zhang C."/>
            <person name="Long L."/>
            <person name="Xiao J."/>
        </authorList>
    </citation>
    <scope>NUCLEOTIDE SEQUENCE [LARGE SCALE GENOMIC DNA]</scope>
    <source>
        <strain evidence="2 3">SCSIO 02100</strain>
    </source>
</reference>
<dbReference type="EMBL" id="LJGU01000133">
    <property type="protein sequence ID" value="OEU96862.1"/>
    <property type="molecule type" value="Genomic_DNA"/>
</dbReference>
<dbReference type="PANTHER" id="PTHR12277">
    <property type="entry name" value="ALPHA/BETA HYDROLASE DOMAIN-CONTAINING PROTEIN"/>
    <property type="match status" value="1"/>
</dbReference>
<keyword evidence="3" id="KW-1185">Reference proteome</keyword>
<evidence type="ECO:0000256" key="1">
    <source>
        <dbReference type="SAM" id="MobiDB-lite"/>
    </source>
</evidence>
<dbReference type="STRING" id="1075402.AN216_18025"/>
<dbReference type="Gene3D" id="3.40.50.1820">
    <property type="entry name" value="alpha/beta hydrolase"/>
    <property type="match status" value="1"/>
</dbReference>
<gene>
    <name evidence="2" type="ORF">AN216_18025</name>
</gene>
<dbReference type="AlphaFoldDB" id="A0A1E7JYY0"/>
<protein>
    <recommendedName>
        <fullName evidence="4">Serine aminopeptidase S33 domain-containing protein</fullName>
    </recommendedName>
</protein>
<dbReference type="OrthoDB" id="8111537at2"/>
<feature type="region of interest" description="Disordered" evidence="1">
    <location>
        <begin position="60"/>
        <end position="90"/>
    </location>
</feature>
<sequence>MRPQTTAALTATTVLGAGAVALWAGRHAADLALKPARARPARTPVPAGFTASWLTVHACTAPTEPETPGGRGGPVAHGRTDDPVRTSPATPGRIVLTRSLAAELPGHYGLAGRDGRHAAVGPVLDDPSGSPDTLVRRLDHLPDGAFSTGARVRLTPLVRTGSPRDALGADYTEVDVPGPDGSLPAWFVPGGRSTWVIAVHGLGGTREQALTVLPLLRRLRLPVLSLGYRGDPGAPRPEHGVGHLGATEWPDVDAALRYATRHDAARIVLYGWSTGATMALRAVAESVYRERLCGLVLDSPVLDRRATLRALAASRGVPRMLLPLAERAAEGRGLRLSAATDSGPSPCPPVPTLLLHGPDDTIAPWDASRALAARFPGRVTLHTVRRARHAAMWNVDPSGYEESVRRFLTSVI</sequence>
<dbReference type="RefSeq" id="WP_070197711.1">
    <property type="nucleotide sequence ID" value="NZ_LJGU01000133.1"/>
</dbReference>
<dbReference type="InterPro" id="IPR029058">
    <property type="entry name" value="AB_hydrolase_fold"/>
</dbReference>
<organism evidence="2 3">
    <name type="scientific">Streptomyces oceani</name>
    <dbReference type="NCBI Taxonomy" id="1075402"/>
    <lineage>
        <taxon>Bacteria</taxon>
        <taxon>Bacillati</taxon>
        <taxon>Actinomycetota</taxon>
        <taxon>Actinomycetes</taxon>
        <taxon>Kitasatosporales</taxon>
        <taxon>Streptomycetaceae</taxon>
        <taxon>Streptomyces</taxon>
    </lineage>
</organism>
<evidence type="ECO:0000313" key="2">
    <source>
        <dbReference type="EMBL" id="OEU96862.1"/>
    </source>
</evidence>